<feature type="domain" description="FAD-binding" evidence="6">
    <location>
        <begin position="7"/>
        <end position="332"/>
    </location>
</feature>
<dbReference type="Gene3D" id="3.50.50.60">
    <property type="entry name" value="FAD/NAD(P)-binding domain"/>
    <property type="match status" value="1"/>
</dbReference>
<dbReference type="PANTHER" id="PTHR47356:SF2">
    <property type="entry name" value="FAD-BINDING DOMAIN-CONTAINING PROTEIN-RELATED"/>
    <property type="match status" value="1"/>
</dbReference>
<dbReference type="PANTHER" id="PTHR47356">
    <property type="entry name" value="FAD-DEPENDENT MONOOXYGENASE ASQG-RELATED"/>
    <property type="match status" value="1"/>
</dbReference>
<evidence type="ECO:0000256" key="2">
    <source>
        <dbReference type="ARBA" id="ARBA00022630"/>
    </source>
</evidence>
<gene>
    <name evidence="7" type="ORF">EMPS_02165</name>
</gene>
<feature type="transmembrane region" description="Helical" evidence="5">
    <location>
        <begin position="7"/>
        <end position="25"/>
    </location>
</feature>
<evidence type="ECO:0000256" key="4">
    <source>
        <dbReference type="ARBA" id="ARBA00023002"/>
    </source>
</evidence>
<evidence type="ECO:0000259" key="6">
    <source>
        <dbReference type="Pfam" id="PF01494"/>
    </source>
</evidence>
<evidence type="ECO:0000313" key="8">
    <source>
        <dbReference type="Proteomes" id="UP000827284"/>
    </source>
</evidence>
<organism evidence="7 8">
    <name type="scientific">Entomortierella parvispora</name>
    <dbReference type="NCBI Taxonomy" id="205924"/>
    <lineage>
        <taxon>Eukaryota</taxon>
        <taxon>Fungi</taxon>
        <taxon>Fungi incertae sedis</taxon>
        <taxon>Mucoromycota</taxon>
        <taxon>Mortierellomycotina</taxon>
        <taxon>Mortierellomycetes</taxon>
        <taxon>Mortierellales</taxon>
        <taxon>Mortierellaceae</taxon>
        <taxon>Entomortierella</taxon>
    </lineage>
</organism>
<dbReference type="AlphaFoldDB" id="A0A9P3H473"/>
<keyword evidence="5" id="KW-0812">Transmembrane</keyword>
<dbReference type="InterPro" id="IPR050562">
    <property type="entry name" value="FAD_mOase_fung"/>
</dbReference>
<dbReference type="InterPro" id="IPR036188">
    <property type="entry name" value="FAD/NAD-bd_sf"/>
</dbReference>
<dbReference type="PRINTS" id="PR00420">
    <property type="entry name" value="RNGMNOXGNASE"/>
</dbReference>
<keyword evidence="5" id="KW-0472">Membrane</keyword>
<sequence>MAPCSQLNVIIVGAGLGGLTLGILLDQAGIPFQILEKHPGELIPLGSSISLNQTIQPLMEQLGLMPELEAISKPISSMTFLKEHNMSKIGALDLSTDSVRYGYHNRIMDRPSLYRLLLSRIPRENIITGKHVCDIEESKDGILVRCSDGSSFKSSILIGADGAYSCVRRCLYRELRMKDLLPKADMAPLAFDHHCLVGITNPIDPIYFPDLTKSTCEMLVVIGKDKPYSWWLIPLSDNRVAWRVTYNLPTTQIRQEQHIRSSDWGPAQVEEMLEACRDFACPYQSTLADLIDHTPRERISKVLLEEKFFTTWYHGRTVLIGDACHKVVPHAGVRHKQCWMPSVSPMSSMSSHLFRHPLSKPHLNLTTKSESPMGRRPYKEAVIWDDSVEVTNGASPWFGACF</sequence>
<proteinExistence type="inferred from homology"/>
<name>A0A9P3H473_9FUNG</name>
<keyword evidence="5" id="KW-1133">Transmembrane helix</keyword>
<dbReference type="GO" id="GO:0004497">
    <property type="term" value="F:monooxygenase activity"/>
    <property type="evidence" value="ECO:0007669"/>
    <property type="project" value="InterPro"/>
</dbReference>
<comment type="caution">
    <text evidence="7">The sequence shown here is derived from an EMBL/GenBank/DDBJ whole genome shotgun (WGS) entry which is preliminary data.</text>
</comment>
<keyword evidence="3" id="KW-0274">FAD</keyword>
<comment type="similarity">
    <text evidence="1">Belongs to the paxM FAD-dependent monooxygenase family.</text>
</comment>
<dbReference type="SUPFAM" id="SSF51905">
    <property type="entry name" value="FAD/NAD(P)-binding domain"/>
    <property type="match status" value="1"/>
</dbReference>
<reference evidence="7" key="1">
    <citation type="submission" date="2021-11" db="EMBL/GenBank/DDBJ databases">
        <authorList>
            <person name="Herlambang A."/>
            <person name="Guo Y."/>
            <person name="Takashima Y."/>
            <person name="Nishizawa T."/>
        </authorList>
    </citation>
    <scope>NUCLEOTIDE SEQUENCE</scope>
    <source>
        <strain evidence="7">E1425</strain>
    </source>
</reference>
<accession>A0A9P3H473</accession>
<evidence type="ECO:0000256" key="1">
    <source>
        <dbReference type="ARBA" id="ARBA00007992"/>
    </source>
</evidence>
<dbReference type="OrthoDB" id="655030at2759"/>
<keyword evidence="2" id="KW-0285">Flavoprotein</keyword>
<evidence type="ECO:0000256" key="3">
    <source>
        <dbReference type="ARBA" id="ARBA00022827"/>
    </source>
</evidence>
<dbReference type="EMBL" id="BQFW01000003">
    <property type="protein sequence ID" value="GJJ69816.1"/>
    <property type="molecule type" value="Genomic_DNA"/>
</dbReference>
<keyword evidence="4" id="KW-0560">Oxidoreductase</keyword>
<evidence type="ECO:0000313" key="7">
    <source>
        <dbReference type="EMBL" id="GJJ69816.1"/>
    </source>
</evidence>
<dbReference type="GO" id="GO:0071949">
    <property type="term" value="F:FAD binding"/>
    <property type="evidence" value="ECO:0007669"/>
    <property type="project" value="InterPro"/>
</dbReference>
<dbReference type="InterPro" id="IPR002938">
    <property type="entry name" value="FAD-bd"/>
</dbReference>
<evidence type="ECO:0000256" key="5">
    <source>
        <dbReference type="SAM" id="Phobius"/>
    </source>
</evidence>
<dbReference type="Proteomes" id="UP000827284">
    <property type="component" value="Unassembled WGS sequence"/>
</dbReference>
<dbReference type="Pfam" id="PF01494">
    <property type="entry name" value="FAD_binding_3"/>
    <property type="match status" value="1"/>
</dbReference>
<protein>
    <recommendedName>
        <fullName evidence="6">FAD-binding domain-containing protein</fullName>
    </recommendedName>
</protein>
<keyword evidence="8" id="KW-1185">Reference proteome</keyword>
<reference evidence="7" key="2">
    <citation type="journal article" date="2022" name="Microbiol. Resour. Announc.">
        <title>Whole-Genome Sequence of Entomortierella parvispora E1425, a Mucoromycotan Fungus Associated with Burkholderiaceae-Related Endosymbiotic Bacteria.</title>
        <authorList>
            <person name="Herlambang A."/>
            <person name="Guo Y."/>
            <person name="Takashima Y."/>
            <person name="Narisawa K."/>
            <person name="Ohta H."/>
            <person name="Nishizawa T."/>
        </authorList>
    </citation>
    <scope>NUCLEOTIDE SEQUENCE</scope>
    <source>
        <strain evidence="7">E1425</strain>
    </source>
</reference>